<evidence type="ECO:0000259" key="1">
    <source>
        <dbReference type="Pfam" id="PF01882"/>
    </source>
</evidence>
<keyword evidence="3" id="KW-1185">Reference proteome</keyword>
<dbReference type="OrthoDB" id="9776116at2"/>
<dbReference type="PANTHER" id="PTHR33608:SF12">
    <property type="entry name" value="DUF58 DOMAIN-CONTAINING PROTEIN"/>
    <property type="match status" value="1"/>
</dbReference>
<dbReference type="Proteomes" id="UP000182427">
    <property type="component" value="Chromosome I"/>
</dbReference>
<proteinExistence type="predicted"/>
<protein>
    <recommendedName>
        <fullName evidence="1">DUF58 domain-containing protein</fullName>
    </recommendedName>
</protein>
<sequence>MGAYAELDSLIALEFRARGFSLRHNQPVRSLLFGRRTSHIRGRGLDFEELRNYVPGDDVRSIDWHVTARTQKPYVRVYSEERDRPTLVLVDQRINMFFGSSRSMKSVVAAEVAALLAWRVFSQGDRIGAYVFNDSVSEQIPMRRSRATVLRILDRVVDLNQKLHSTQTQPAAPQKLNEMLEKTARLRPRDALILIASDFDGADAKTRELLLHLSQSNDVVCCLVYDPLSLAPTIHSRFVVSNATLQIELHLEKQNVRDDLHRALEGRLNEVLSWQHELNIPVLPLSTSEDVSQQICHLLGNVEIHRRRL</sequence>
<name>A0A1G7L2N1_9BACT</name>
<dbReference type="InterPro" id="IPR036465">
    <property type="entry name" value="vWFA_dom_sf"/>
</dbReference>
<organism evidence="2 3">
    <name type="scientific">Terriglobus roseus</name>
    <dbReference type="NCBI Taxonomy" id="392734"/>
    <lineage>
        <taxon>Bacteria</taxon>
        <taxon>Pseudomonadati</taxon>
        <taxon>Acidobacteriota</taxon>
        <taxon>Terriglobia</taxon>
        <taxon>Terriglobales</taxon>
        <taxon>Acidobacteriaceae</taxon>
        <taxon>Terriglobus</taxon>
    </lineage>
</organism>
<dbReference type="RefSeq" id="WP_083345349.1">
    <property type="nucleotide sequence ID" value="NZ_LT629690.1"/>
</dbReference>
<dbReference type="Pfam" id="PF01882">
    <property type="entry name" value="DUF58"/>
    <property type="match status" value="1"/>
</dbReference>
<accession>A0A1G7L2N1</accession>
<evidence type="ECO:0000313" key="3">
    <source>
        <dbReference type="Proteomes" id="UP000182427"/>
    </source>
</evidence>
<dbReference type="SUPFAM" id="SSF53300">
    <property type="entry name" value="vWA-like"/>
    <property type="match status" value="1"/>
</dbReference>
<dbReference type="EMBL" id="LT629690">
    <property type="protein sequence ID" value="SDF43715.1"/>
    <property type="molecule type" value="Genomic_DNA"/>
</dbReference>
<dbReference type="InterPro" id="IPR002881">
    <property type="entry name" value="DUF58"/>
</dbReference>
<feature type="domain" description="DUF58" evidence="1">
    <location>
        <begin position="49"/>
        <end position="263"/>
    </location>
</feature>
<dbReference type="PANTHER" id="PTHR33608">
    <property type="entry name" value="BLL2464 PROTEIN"/>
    <property type="match status" value="1"/>
</dbReference>
<evidence type="ECO:0000313" key="2">
    <source>
        <dbReference type="EMBL" id="SDF43715.1"/>
    </source>
</evidence>
<dbReference type="AlphaFoldDB" id="A0A1G7L2N1"/>
<reference evidence="2 3" key="1">
    <citation type="submission" date="2016-10" db="EMBL/GenBank/DDBJ databases">
        <authorList>
            <person name="de Groot N.N."/>
        </authorList>
    </citation>
    <scope>NUCLEOTIDE SEQUENCE [LARGE SCALE GENOMIC DNA]</scope>
    <source>
        <strain evidence="2 3">GAS232</strain>
    </source>
</reference>
<gene>
    <name evidence="2" type="ORF">SAMN05444167_2404</name>
</gene>